<organism evidence="1">
    <name type="scientific">Oryza barthii</name>
    <dbReference type="NCBI Taxonomy" id="65489"/>
    <lineage>
        <taxon>Eukaryota</taxon>
        <taxon>Viridiplantae</taxon>
        <taxon>Streptophyta</taxon>
        <taxon>Embryophyta</taxon>
        <taxon>Tracheophyta</taxon>
        <taxon>Spermatophyta</taxon>
        <taxon>Magnoliopsida</taxon>
        <taxon>Liliopsida</taxon>
        <taxon>Poales</taxon>
        <taxon>Poaceae</taxon>
        <taxon>BOP clade</taxon>
        <taxon>Oryzoideae</taxon>
        <taxon>Oryzeae</taxon>
        <taxon>Oryzinae</taxon>
        <taxon>Oryza</taxon>
    </lineage>
</organism>
<reference evidence="1" key="1">
    <citation type="journal article" date="2009" name="Rice">
        <title>De Novo Next Generation Sequencing of Plant Genomes.</title>
        <authorList>
            <person name="Rounsley S."/>
            <person name="Marri P.R."/>
            <person name="Yu Y."/>
            <person name="He R."/>
            <person name="Sisneros N."/>
            <person name="Goicoechea J.L."/>
            <person name="Lee S.J."/>
            <person name="Angelova A."/>
            <person name="Kudrna D."/>
            <person name="Luo M."/>
            <person name="Affourtit J."/>
            <person name="Desany B."/>
            <person name="Knight J."/>
            <person name="Niazi F."/>
            <person name="Egholm M."/>
            <person name="Wing R.A."/>
        </authorList>
    </citation>
    <scope>NUCLEOTIDE SEQUENCE [LARGE SCALE GENOMIC DNA]</scope>
    <source>
        <strain evidence="1">cv. IRGC 105608</strain>
    </source>
</reference>
<dbReference type="Gramene" id="OBART07G16920.1">
    <property type="protein sequence ID" value="OBART07G16920.1"/>
    <property type="gene ID" value="OBART07G16920"/>
</dbReference>
<name>A0A0D3GRU9_9ORYZ</name>
<proteinExistence type="predicted"/>
<accession>A0A0D3GRU9</accession>
<dbReference type="STRING" id="65489.A0A0D3GRU9"/>
<dbReference type="eggNOG" id="ENOG502RRQ2">
    <property type="taxonomic scope" value="Eukaryota"/>
</dbReference>
<sequence>MWLAGHSLGASQALDVGRSMAEKGFNLPTFLFNPPQVSPAPAINLLRPNEKAKMHLYATSSLLKVGLSKIVKSHEEHMEDLFKQLYVHDSDPICQGYVDYFEQRQLVQERFPSIGMSAMKLSYRDMFFSALNKDKERPHLLPSALLWKNLRMDNDVENHPSKCTLLRKANRLKKRVLKAHSLEQWWKPDNELSLTKTHYIDYFEKGADDDNEMLSYFGMFFSLIGDDEKERCSISCHRRGCGRTRALTVTGTV</sequence>
<dbReference type="HOGENOM" id="CLU_042725_2_0_1"/>
<dbReference type="Proteomes" id="UP000026960">
    <property type="component" value="Chromosome 7"/>
</dbReference>
<keyword evidence="2" id="KW-1185">Reference proteome</keyword>
<dbReference type="PaxDb" id="65489-OBART07G16920.1"/>
<dbReference type="SUPFAM" id="SSF53474">
    <property type="entry name" value="alpha/beta-Hydrolases"/>
    <property type="match status" value="1"/>
</dbReference>
<protein>
    <recommendedName>
        <fullName evidence="3">Fungal lipase-like domain-containing protein</fullName>
    </recommendedName>
</protein>
<dbReference type="EnsemblPlants" id="OBART07G16920.1">
    <property type="protein sequence ID" value="OBART07G16920.1"/>
    <property type="gene ID" value="OBART07G16920"/>
</dbReference>
<reference evidence="1" key="2">
    <citation type="submission" date="2015-03" db="UniProtKB">
        <authorList>
            <consortium name="EnsemblPlants"/>
        </authorList>
    </citation>
    <scope>IDENTIFICATION</scope>
</reference>
<evidence type="ECO:0000313" key="1">
    <source>
        <dbReference type="EnsemblPlants" id="OBART07G16920.1"/>
    </source>
</evidence>
<evidence type="ECO:0000313" key="2">
    <source>
        <dbReference type="Proteomes" id="UP000026960"/>
    </source>
</evidence>
<dbReference type="PANTHER" id="PTHR31479:SF25">
    <property type="entry name" value="OS07G0527900 PROTEIN"/>
    <property type="match status" value="1"/>
</dbReference>
<dbReference type="InterPro" id="IPR029058">
    <property type="entry name" value="AB_hydrolase_fold"/>
</dbReference>
<evidence type="ECO:0008006" key="3">
    <source>
        <dbReference type="Google" id="ProtNLM"/>
    </source>
</evidence>
<dbReference type="PANTHER" id="PTHR31479">
    <property type="entry name" value="ALPHA/BETA-HYDROLASES SUPERFAMILY PROTEIN"/>
    <property type="match status" value="1"/>
</dbReference>
<dbReference type="AlphaFoldDB" id="A0A0D3GRU9"/>